<dbReference type="EnsemblMetazoa" id="ISCW022990-RA">
    <property type="protein sequence ID" value="ISCW022990-PA"/>
    <property type="gene ID" value="ISCW022990"/>
</dbReference>
<dbReference type="VEuPathDB" id="VectorBase:ISCW022990"/>
<dbReference type="EMBL" id="DS949736">
    <property type="protein sequence ID" value="EEC18872.1"/>
    <property type="molecule type" value="Genomic_DNA"/>
</dbReference>
<proteinExistence type="predicted"/>
<feature type="region of interest" description="Disordered" evidence="1">
    <location>
        <begin position="228"/>
        <end position="247"/>
    </location>
</feature>
<dbReference type="InParanoid" id="B7QJ50"/>
<dbReference type="HOGENOM" id="CLU_1125621_0_0_1"/>
<reference evidence="2 4" key="1">
    <citation type="submission" date="2008-03" db="EMBL/GenBank/DDBJ databases">
        <title>Annotation of Ixodes scapularis.</title>
        <authorList>
            <consortium name="Ixodes scapularis Genome Project Consortium"/>
            <person name="Caler E."/>
            <person name="Hannick L.I."/>
            <person name="Bidwell S."/>
            <person name="Joardar V."/>
            <person name="Thiagarajan M."/>
            <person name="Amedeo P."/>
            <person name="Galinsky K.J."/>
            <person name="Schobel S."/>
            <person name="Inman J."/>
            <person name="Hostetler J."/>
            <person name="Miller J."/>
            <person name="Hammond M."/>
            <person name="Megy K."/>
            <person name="Lawson D."/>
            <person name="Kodira C."/>
            <person name="Sutton G."/>
            <person name="Meyer J."/>
            <person name="Hill C.A."/>
            <person name="Birren B."/>
            <person name="Nene V."/>
            <person name="Collins F."/>
            <person name="Alarcon-Chaidez F."/>
            <person name="Wikel S."/>
            <person name="Strausberg R."/>
        </authorList>
    </citation>
    <scope>NUCLEOTIDE SEQUENCE [LARGE SCALE GENOMIC DNA]</scope>
    <source>
        <strain evidence="4">Wikel</strain>
        <strain evidence="2">Wikel colony</strain>
    </source>
</reference>
<organism>
    <name type="scientific">Ixodes scapularis</name>
    <name type="common">Black-legged tick</name>
    <name type="synonym">Deer tick</name>
    <dbReference type="NCBI Taxonomy" id="6945"/>
    <lineage>
        <taxon>Eukaryota</taxon>
        <taxon>Metazoa</taxon>
        <taxon>Ecdysozoa</taxon>
        <taxon>Arthropoda</taxon>
        <taxon>Chelicerata</taxon>
        <taxon>Arachnida</taxon>
        <taxon>Acari</taxon>
        <taxon>Parasitiformes</taxon>
        <taxon>Ixodida</taxon>
        <taxon>Ixodoidea</taxon>
        <taxon>Ixodidae</taxon>
        <taxon>Ixodinae</taxon>
        <taxon>Ixodes</taxon>
    </lineage>
</organism>
<sequence length="247" mass="26908">MQAWILYSLFYGYLCTLQKLTVLINPSDALQELPSLTQSTRTPWDFSSLRGVFNNAVHTTRISWRGASQGPAPHPTQSTTSVSTAKGEDSREAKRGWGHATGSSSPTPVPTVPLEQWFDPLEASSPVTVTGGQLLHVVPNRSRSPSYTWSHADAFGAVQAKQSSFDVMQHQQLTRRASTVPAGSDEDSTIDDQQRRRSVISRRRSMVCPVESQKSPVPALYYISGALKKSESTTDNAQGKSGGTKSV</sequence>
<evidence type="ECO:0000313" key="4">
    <source>
        <dbReference type="Proteomes" id="UP000001555"/>
    </source>
</evidence>
<feature type="compositionally biased region" description="Basic and acidic residues" evidence="1">
    <location>
        <begin position="86"/>
        <end position="95"/>
    </location>
</feature>
<reference evidence="3" key="2">
    <citation type="submission" date="2020-05" db="UniProtKB">
        <authorList>
            <consortium name="EnsemblMetazoa"/>
        </authorList>
    </citation>
    <scope>IDENTIFICATION</scope>
    <source>
        <strain evidence="3">wikel</strain>
    </source>
</reference>
<evidence type="ECO:0000256" key="1">
    <source>
        <dbReference type="SAM" id="MobiDB-lite"/>
    </source>
</evidence>
<evidence type="ECO:0000313" key="2">
    <source>
        <dbReference type="EMBL" id="EEC18872.1"/>
    </source>
</evidence>
<evidence type="ECO:0000313" key="3">
    <source>
        <dbReference type="EnsemblMetazoa" id="ISCW022990-PA"/>
    </source>
</evidence>
<feature type="compositionally biased region" description="Polar residues" evidence="1">
    <location>
        <begin position="75"/>
        <end position="84"/>
    </location>
</feature>
<feature type="compositionally biased region" description="Basic residues" evidence="1">
    <location>
        <begin position="196"/>
        <end position="205"/>
    </location>
</feature>
<keyword evidence="4" id="KW-1185">Reference proteome</keyword>
<gene>
    <name evidence="2" type="ORF">IscW_ISCW022990</name>
</gene>
<feature type="region of interest" description="Disordered" evidence="1">
    <location>
        <begin position="176"/>
        <end position="211"/>
    </location>
</feature>
<feature type="compositionally biased region" description="Polar residues" evidence="1">
    <location>
        <begin position="233"/>
        <end position="247"/>
    </location>
</feature>
<protein>
    <submittedName>
        <fullName evidence="2 3">Uncharacterized protein</fullName>
    </submittedName>
</protein>
<feature type="region of interest" description="Disordered" evidence="1">
    <location>
        <begin position="65"/>
        <end position="111"/>
    </location>
</feature>
<dbReference type="PaxDb" id="6945-B7QJ50"/>
<accession>B7QJ50</accession>
<dbReference type="AlphaFoldDB" id="B7QJ50"/>
<name>B7QJ50_IXOSC</name>
<dbReference type="VEuPathDB" id="VectorBase:ISCI022990"/>
<dbReference type="Proteomes" id="UP000001555">
    <property type="component" value="Unassembled WGS sequence"/>
</dbReference>
<dbReference type="EMBL" id="ABJB010922263">
    <property type="status" value="NOT_ANNOTATED_CDS"/>
    <property type="molecule type" value="Genomic_DNA"/>
</dbReference>